<dbReference type="InterPro" id="IPR004380">
    <property type="entry name" value="Asp_race"/>
</dbReference>
<gene>
    <name evidence="3" type="ORF">JO380_003550</name>
</gene>
<comment type="caution">
    <text evidence="3">The sequence shown here is derived from an EMBL/GenBank/DDBJ whole genome shotgun (WGS) entry which is preliminary data.</text>
</comment>
<dbReference type="PROSITE" id="PS00924">
    <property type="entry name" value="ASP_GLU_RACEMASE_2"/>
    <property type="match status" value="1"/>
</dbReference>
<accession>A0ABU0GP83</accession>
<dbReference type="EC" id="5.1.1.13" evidence="3"/>
<dbReference type="NCBIfam" id="TIGR00035">
    <property type="entry name" value="asp_race"/>
    <property type="match status" value="1"/>
</dbReference>
<dbReference type="Pfam" id="PF01177">
    <property type="entry name" value="Asp_Glu_race"/>
    <property type="match status" value="1"/>
</dbReference>
<evidence type="ECO:0000256" key="2">
    <source>
        <dbReference type="ARBA" id="ARBA00023235"/>
    </source>
</evidence>
<keyword evidence="2 3" id="KW-0413">Isomerase</keyword>
<dbReference type="InterPro" id="IPR015942">
    <property type="entry name" value="Asp/Glu/hydantoin_racemase"/>
</dbReference>
<dbReference type="PANTHER" id="PTHR21198">
    <property type="entry name" value="GLUTAMATE RACEMASE"/>
    <property type="match status" value="1"/>
</dbReference>
<evidence type="ECO:0000313" key="4">
    <source>
        <dbReference type="Proteomes" id="UP001240250"/>
    </source>
</evidence>
<name>A0ABU0GP83_9CELL</name>
<dbReference type="InterPro" id="IPR001920">
    <property type="entry name" value="Asp/Glu_race"/>
</dbReference>
<proteinExistence type="inferred from homology"/>
<dbReference type="Proteomes" id="UP001240250">
    <property type="component" value="Unassembled WGS sequence"/>
</dbReference>
<dbReference type="InterPro" id="IPR033134">
    <property type="entry name" value="Asp/Glu_racemase_AS_2"/>
</dbReference>
<dbReference type="Gene3D" id="3.40.50.1860">
    <property type="match status" value="2"/>
</dbReference>
<dbReference type="SUPFAM" id="SSF53681">
    <property type="entry name" value="Aspartate/glutamate racemase"/>
    <property type="match status" value="2"/>
</dbReference>
<dbReference type="GO" id="GO:0047689">
    <property type="term" value="F:aspartate racemase activity"/>
    <property type="evidence" value="ECO:0007669"/>
    <property type="project" value="UniProtKB-EC"/>
</dbReference>
<comment type="similarity">
    <text evidence="1">Belongs to the aspartate/glutamate racemases family.</text>
</comment>
<sequence>MSPAPHDPAAPAGAAGRVEVGVIGGVGPAATVCFLDLVVRHTSADRDQDHVDLVVLQHASIPDRTAYILGRSDEDPGPVMAADARRLERLGVGFVVVPCNTAHHFTDEVAAAVDVPVLSIVDETADEVAARPGTARVGVLATSGTLAARVYQRALEARGLEPVVPDDADQDVVMGIIYDQVKAGRPADVAALHAVADRLGARGADVVVLGCTELSVVAAEHDLLADARYVDSLDVLARRTVERAGYPLR</sequence>
<dbReference type="PANTHER" id="PTHR21198:SF7">
    <property type="entry name" value="ASPARTATE-GLUTAMATE RACEMASE FAMILY"/>
    <property type="match status" value="1"/>
</dbReference>
<keyword evidence="4" id="KW-1185">Reference proteome</keyword>
<organism evidence="3 4">
    <name type="scientific">Cellulomonas iranensis</name>
    <dbReference type="NCBI Taxonomy" id="76862"/>
    <lineage>
        <taxon>Bacteria</taxon>
        <taxon>Bacillati</taxon>
        <taxon>Actinomycetota</taxon>
        <taxon>Actinomycetes</taxon>
        <taxon>Micrococcales</taxon>
        <taxon>Cellulomonadaceae</taxon>
        <taxon>Cellulomonas</taxon>
    </lineage>
</organism>
<evidence type="ECO:0000313" key="3">
    <source>
        <dbReference type="EMBL" id="MDQ0427169.1"/>
    </source>
</evidence>
<dbReference type="EMBL" id="JAUSVM010000001">
    <property type="protein sequence ID" value="MDQ0427169.1"/>
    <property type="molecule type" value="Genomic_DNA"/>
</dbReference>
<protein>
    <submittedName>
        <fullName evidence="3">Aspartate racemase</fullName>
        <ecNumber evidence="3">5.1.1.13</ecNumber>
    </submittedName>
</protein>
<dbReference type="RefSeq" id="WP_070320520.1">
    <property type="nucleotide sequence ID" value="NZ_JAUSVM010000001.1"/>
</dbReference>
<reference evidence="3 4" key="1">
    <citation type="submission" date="2023-07" db="EMBL/GenBank/DDBJ databases">
        <title>Sequencing the genomes of 1000 actinobacteria strains.</title>
        <authorList>
            <person name="Klenk H.-P."/>
        </authorList>
    </citation>
    <scope>NUCLEOTIDE SEQUENCE [LARGE SCALE GENOMIC DNA]</scope>
    <source>
        <strain evidence="3 4">DSM 14785</strain>
    </source>
</reference>
<evidence type="ECO:0000256" key="1">
    <source>
        <dbReference type="ARBA" id="ARBA00007847"/>
    </source>
</evidence>